<sequence>MSNLLTFSQYVSESLDTQQQVDTIYTDFTKAFDQIDHNIIIKKLDMFGFSTKLIAFFESYLSGRQQYVHYHGVSSYHYATNSGVPQGSVLGPLIFTLFINDLPSVLDCEVLLYADDAKIFQTINSLSDADNLQRNLDRLNIWCTSNKLNLNPRKCKVMIYCRKKSEIPFVYSIGNTSLERCETVKDLGVHFDRELRFDTHIHHLTSSCMSTLGFIIRNCQLFRDCDCLKSIFSALILSKLEYGSLIWYPIQQCYIAAIENIQRKFLKYLFFKEHKYYPPIGYRNELLWSEFNVLPLGIRRDLTALTVLHKIIHNKIDLSDIFNKIDFLVPRIETRFPLTFAYTTPRTYALARSPIILMCSLYNSICDGVDIFRKNPMLFRDSVIGILNYKD</sequence>
<dbReference type="CDD" id="cd01650">
    <property type="entry name" value="RT_nLTR_like"/>
    <property type="match status" value="1"/>
</dbReference>
<comment type="caution">
    <text evidence="2">The sequence shown here is derived from an EMBL/GenBank/DDBJ whole genome shotgun (WGS) entry which is preliminary data.</text>
</comment>
<evidence type="ECO:0000313" key="2">
    <source>
        <dbReference type="EMBL" id="KAH0816941.1"/>
    </source>
</evidence>
<dbReference type="AlphaFoldDB" id="A0A8J6HMY8"/>
<keyword evidence="3" id="KW-1185">Reference proteome</keyword>
<organism evidence="2 3">
    <name type="scientific">Tenebrio molitor</name>
    <name type="common">Yellow mealworm beetle</name>
    <dbReference type="NCBI Taxonomy" id="7067"/>
    <lineage>
        <taxon>Eukaryota</taxon>
        <taxon>Metazoa</taxon>
        <taxon>Ecdysozoa</taxon>
        <taxon>Arthropoda</taxon>
        <taxon>Hexapoda</taxon>
        <taxon>Insecta</taxon>
        <taxon>Pterygota</taxon>
        <taxon>Neoptera</taxon>
        <taxon>Endopterygota</taxon>
        <taxon>Coleoptera</taxon>
        <taxon>Polyphaga</taxon>
        <taxon>Cucujiformia</taxon>
        <taxon>Tenebrionidae</taxon>
        <taxon>Tenebrio</taxon>
    </lineage>
</organism>
<dbReference type="Proteomes" id="UP000719412">
    <property type="component" value="Unassembled WGS sequence"/>
</dbReference>
<reference evidence="2" key="1">
    <citation type="journal article" date="2020" name="J Insects Food Feed">
        <title>The yellow mealworm (Tenebrio molitor) genome: a resource for the emerging insects as food and feed industry.</title>
        <authorList>
            <person name="Eriksson T."/>
            <person name="Andere A."/>
            <person name="Kelstrup H."/>
            <person name="Emery V."/>
            <person name="Picard C."/>
        </authorList>
    </citation>
    <scope>NUCLEOTIDE SEQUENCE</scope>
    <source>
        <strain evidence="2">Stoneville</strain>
        <tissue evidence="2">Whole head</tissue>
    </source>
</reference>
<dbReference type="InterPro" id="IPR000477">
    <property type="entry name" value="RT_dom"/>
</dbReference>
<reference evidence="2" key="2">
    <citation type="submission" date="2021-08" db="EMBL/GenBank/DDBJ databases">
        <authorList>
            <person name="Eriksson T."/>
        </authorList>
    </citation>
    <scope>NUCLEOTIDE SEQUENCE</scope>
    <source>
        <strain evidence="2">Stoneville</strain>
        <tissue evidence="2">Whole head</tissue>
    </source>
</reference>
<evidence type="ECO:0000259" key="1">
    <source>
        <dbReference type="PROSITE" id="PS50878"/>
    </source>
</evidence>
<dbReference type="PROSITE" id="PS50878">
    <property type="entry name" value="RT_POL"/>
    <property type="match status" value="1"/>
</dbReference>
<dbReference type="Pfam" id="PF00078">
    <property type="entry name" value="RVT_1"/>
    <property type="match status" value="1"/>
</dbReference>
<dbReference type="EMBL" id="JABDTM020020657">
    <property type="protein sequence ID" value="KAH0816941.1"/>
    <property type="molecule type" value="Genomic_DNA"/>
</dbReference>
<dbReference type="SUPFAM" id="SSF56672">
    <property type="entry name" value="DNA/RNA polymerases"/>
    <property type="match status" value="1"/>
</dbReference>
<proteinExistence type="predicted"/>
<dbReference type="PANTHER" id="PTHR33332">
    <property type="entry name" value="REVERSE TRANSCRIPTASE DOMAIN-CONTAINING PROTEIN"/>
    <property type="match status" value="1"/>
</dbReference>
<feature type="domain" description="Reverse transcriptase" evidence="1">
    <location>
        <begin position="1"/>
        <end position="173"/>
    </location>
</feature>
<dbReference type="GO" id="GO:0071897">
    <property type="term" value="P:DNA biosynthetic process"/>
    <property type="evidence" value="ECO:0007669"/>
    <property type="project" value="UniProtKB-ARBA"/>
</dbReference>
<gene>
    <name evidence="2" type="ORF">GEV33_005850</name>
</gene>
<dbReference type="InterPro" id="IPR043502">
    <property type="entry name" value="DNA/RNA_pol_sf"/>
</dbReference>
<accession>A0A8J6HMY8</accession>
<name>A0A8J6HMY8_TENMO</name>
<evidence type="ECO:0000313" key="3">
    <source>
        <dbReference type="Proteomes" id="UP000719412"/>
    </source>
</evidence>
<protein>
    <recommendedName>
        <fullName evidence="1">Reverse transcriptase domain-containing protein</fullName>
    </recommendedName>
</protein>